<dbReference type="Pfam" id="PF13561">
    <property type="entry name" value="adh_short_C2"/>
    <property type="match status" value="1"/>
</dbReference>
<dbReference type="PANTHER" id="PTHR24321:SF12">
    <property type="entry name" value="SHORT-CHAIN DEHYDROGENASE_REDUCTASE FAMILY, PUTATIVE (AFU_ORTHOLOGUE AFUA_5G14340)-RELATED"/>
    <property type="match status" value="1"/>
</dbReference>
<sequence length="265" mass="28130">MMINLFPGVALVIGAASGIGQATAISFVSEGCRKIVISDLNEKGLQETKNLIHQADEWGDAQVEIVQVNVSDEAQVQALVDKAVQAFGRIDYAVNAAGTLSRNTKSHETAPEEFDRINGINYRGCWLASRAQLSQMLMQDPLETHDGRPGNRGSIVNFASQLGIVGRPAAAAYCASKAAIIGMTKCDAIDYSKDNIRVNCVCPGVIDTPMTRPNMDVLDSAISIAPLDRPGTAQEVADAVLFLSSSKATFIQGSALVVDGGYTIN</sequence>
<evidence type="ECO:0000256" key="4">
    <source>
        <dbReference type="SAM" id="SignalP"/>
    </source>
</evidence>
<dbReference type="RefSeq" id="XP_047759472.1">
    <property type="nucleotide sequence ID" value="XM_047907319.1"/>
</dbReference>
<feature type="signal peptide" evidence="4">
    <location>
        <begin position="1"/>
        <end position="22"/>
    </location>
</feature>
<evidence type="ECO:0000256" key="3">
    <source>
        <dbReference type="ARBA" id="ARBA00023002"/>
    </source>
</evidence>
<keyword evidence="2" id="KW-0521">NADP</keyword>
<accession>A0A9Q8P6M3</accession>
<dbReference type="Gene3D" id="3.40.50.720">
    <property type="entry name" value="NAD(P)-binding Rossmann-like Domain"/>
    <property type="match status" value="1"/>
</dbReference>
<dbReference type="FunFam" id="3.40.50.720:FF:000084">
    <property type="entry name" value="Short-chain dehydrogenase reductase"/>
    <property type="match status" value="1"/>
</dbReference>
<keyword evidence="3" id="KW-0560">Oxidoreductase</keyword>
<protein>
    <submittedName>
        <fullName evidence="5">Short-chain dehydrogenase srdC</fullName>
    </submittedName>
</protein>
<keyword evidence="6" id="KW-1185">Reference proteome</keyword>
<evidence type="ECO:0000256" key="1">
    <source>
        <dbReference type="ARBA" id="ARBA00006484"/>
    </source>
</evidence>
<dbReference type="GeneID" id="71988049"/>
<reference evidence="5" key="1">
    <citation type="submission" date="2021-12" db="EMBL/GenBank/DDBJ databases">
        <authorList>
            <person name="Zaccaron A."/>
            <person name="Stergiopoulos I."/>
        </authorList>
    </citation>
    <scope>NUCLEOTIDE SEQUENCE</scope>
    <source>
        <strain evidence="5">Race5_Kim</strain>
    </source>
</reference>
<dbReference type="InterPro" id="IPR002347">
    <property type="entry name" value="SDR_fam"/>
</dbReference>
<name>A0A9Q8P6M3_PASFU</name>
<dbReference type="Proteomes" id="UP000756132">
    <property type="component" value="Chromosome 3"/>
</dbReference>
<reference evidence="5" key="2">
    <citation type="journal article" date="2022" name="Microb. Genom.">
        <title>A chromosome-scale genome assembly of the tomato pathogen Cladosporium fulvum reveals a compartmentalized genome architecture and the presence of a dispensable chromosome.</title>
        <authorList>
            <person name="Zaccaron A.Z."/>
            <person name="Chen L.H."/>
            <person name="Samaras A."/>
            <person name="Stergiopoulos I."/>
        </authorList>
    </citation>
    <scope>NUCLEOTIDE SEQUENCE</scope>
    <source>
        <strain evidence="5">Race5_Kim</strain>
    </source>
</reference>
<dbReference type="GO" id="GO:0016491">
    <property type="term" value="F:oxidoreductase activity"/>
    <property type="evidence" value="ECO:0007669"/>
    <property type="project" value="UniProtKB-KW"/>
</dbReference>
<proteinExistence type="inferred from homology"/>
<dbReference type="OrthoDB" id="5840532at2759"/>
<organism evidence="5 6">
    <name type="scientific">Passalora fulva</name>
    <name type="common">Tomato leaf mold</name>
    <name type="synonym">Cladosporium fulvum</name>
    <dbReference type="NCBI Taxonomy" id="5499"/>
    <lineage>
        <taxon>Eukaryota</taxon>
        <taxon>Fungi</taxon>
        <taxon>Dikarya</taxon>
        <taxon>Ascomycota</taxon>
        <taxon>Pezizomycotina</taxon>
        <taxon>Dothideomycetes</taxon>
        <taxon>Dothideomycetidae</taxon>
        <taxon>Mycosphaerellales</taxon>
        <taxon>Mycosphaerellaceae</taxon>
        <taxon>Fulvia</taxon>
    </lineage>
</organism>
<evidence type="ECO:0000313" key="5">
    <source>
        <dbReference type="EMBL" id="UJO15106.1"/>
    </source>
</evidence>
<dbReference type="PANTHER" id="PTHR24321">
    <property type="entry name" value="DEHYDROGENASES, SHORT CHAIN"/>
    <property type="match status" value="1"/>
</dbReference>
<gene>
    <name evidence="5" type="ORF">CLAFUR5_08171</name>
</gene>
<feature type="chain" id="PRO_5040235657" evidence="4">
    <location>
        <begin position="23"/>
        <end position="265"/>
    </location>
</feature>
<dbReference type="AlphaFoldDB" id="A0A9Q8P6M3"/>
<dbReference type="KEGG" id="ffu:CLAFUR5_08171"/>
<dbReference type="PRINTS" id="PR00080">
    <property type="entry name" value="SDRFAMILY"/>
</dbReference>
<dbReference type="PRINTS" id="PR00081">
    <property type="entry name" value="GDHRDH"/>
</dbReference>
<evidence type="ECO:0000256" key="2">
    <source>
        <dbReference type="ARBA" id="ARBA00022857"/>
    </source>
</evidence>
<evidence type="ECO:0000313" key="6">
    <source>
        <dbReference type="Proteomes" id="UP000756132"/>
    </source>
</evidence>
<keyword evidence="4" id="KW-0732">Signal</keyword>
<dbReference type="SUPFAM" id="SSF51735">
    <property type="entry name" value="NAD(P)-binding Rossmann-fold domains"/>
    <property type="match status" value="1"/>
</dbReference>
<dbReference type="EMBL" id="CP090165">
    <property type="protein sequence ID" value="UJO15106.1"/>
    <property type="molecule type" value="Genomic_DNA"/>
</dbReference>
<comment type="similarity">
    <text evidence="1">Belongs to the short-chain dehydrogenases/reductases (SDR) family.</text>
</comment>
<dbReference type="CDD" id="cd05233">
    <property type="entry name" value="SDR_c"/>
    <property type="match status" value="1"/>
</dbReference>
<dbReference type="InterPro" id="IPR036291">
    <property type="entry name" value="NAD(P)-bd_dom_sf"/>
</dbReference>